<dbReference type="Proteomes" id="UP000831796">
    <property type="component" value="Chromosome"/>
</dbReference>
<gene>
    <name evidence="2" type="ORF">MUN79_01700</name>
</gene>
<dbReference type="EMBL" id="CP095046">
    <property type="protein sequence ID" value="UOQ72733.1"/>
    <property type="molecule type" value="Genomic_DNA"/>
</dbReference>
<evidence type="ECO:0000259" key="1">
    <source>
        <dbReference type="Pfam" id="PF07883"/>
    </source>
</evidence>
<dbReference type="InterPro" id="IPR013096">
    <property type="entry name" value="Cupin_2"/>
</dbReference>
<feature type="domain" description="Cupin type-2" evidence="1">
    <location>
        <begin position="48"/>
        <end position="116"/>
    </location>
</feature>
<reference evidence="2" key="1">
    <citation type="submission" date="2022-04" db="EMBL/GenBank/DDBJ databases">
        <title>Hymenobacter sp. isolated from the air.</title>
        <authorList>
            <person name="Won M."/>
            <person name="Lee C.-M."/>
            <person name="Woen H.-Y."/>
            <person name="Kwon S.-W."/>
        </authorList>
    </citation>
    <scope>NUCLEOTIDE SEQUENCE</scope>
    <source>
        <strain evidence="2">5116S-3</strain>
    </source>
</reference>
<dbReference type="SUPFAM" id="SSF51182">
    <property type="entry name" value="RmlC-like cupins"/>
    <property type="match status" value="1"/>
</dbReference>
<dbReference type="PANTHER" id="PTHR36440">
    <property type="entry name" value="PUTATIVE (AFU_ORTHOLOGUE AFUA_8G07350)-RELATED"/>
    <property type="match status" value="1"/>
</dbReference>
<dbReference type="InterPro" id="IPR053146">
    <property type="entry name" value="QDO-like"/>
</dbReference>
<protein>
    <submittedName>
        <fullName evidence="2">Cupin domain-containing protein</fullName>
    </submittedName>
</protein>
<dbReference type="RefSeq" id="WP_244676091.1">
    <property type="nucleotide sequence ID" value="NZ_CP095046.1"/>
</dbReference>
<name>A0A8T9QD18_9BACT</name>
<dbReference type="PANTHER" id="PTHR36440:SF1">
    <property type="entry name" value="PUTATIVE (AFU_ORTHOLOGUE AFUA_8G07350)-RELATED"/>
    <property type="match status" value="1"/>
</dbReference>
<sequence length="170" mass="17901">MINNMDTPKQAPVILGPQQGQTLAVMGSNYRILASGQDTAGAYATIDMLVPPGGGPGPHAHADIEETFFVVEGEVEVKSEYGTTVAAAGSFIRIPKGGVVHGFKNRSAHPARLLCTVVPAGLEEFFQQIGQPVAPGEFLPPPPLDPAAIQRIQALAQQYGQQVFPPSYLG</sequence>
<dbReference type="KEGG" id="hcu:MUN79_01700"/>
<dbReference type="Pfam" id="PF07883">
    <property type="entry name" value="Cupin_2"/>
    <property type="match status" value="1"/>
</dbReference>
<dbReference type="InterPro" id="IPR011051">
    <property type="entry name" value="RmlC_Cupin_sf"/>
</dbReference>
<proteinExistence type="predicted"/>
<organism evidence="2 3">
    <name type="scientific">Hymenobacter cellulosilyticus</name>
    <dbReference type="NCBI Taxonomy" id="2932248"/>
    <lineage>
        <taxon>Bacteria</taxon>
        <taxon>Pseudomonadati</taxon>
        <taxon>Bacteroidota</taxon>
        <taxon>Cytophagia</taxon>
        <taxon>Cytophagales</taxon>
        <taxon>Hymenobacteraceae</taxon>
        <taxon>Hymenobacter</taxon>
    </lineage>
</organism>
<dbReference type="AlphaFoldDB" id="A0A8T9QD18"/>
<keyword evidence="3" id="KW-1185">Reference proteome</keyword>
<dbReference type="InterPro" id="IPR014710">
    <property type="entry name" value="RmlC-like_jellyroll"/>
</dbReference>
<dbReference type="Gene3D" id="2.60.120.10">
    <property type="entry name" value="Jelly Rolls"/>
    <property type="match status" value="1"/>
</dbReference>
<evidence type="ECO:0000313" key="3">
    <source>
        <dbReference type="Proteomes" id="UP000831796"/>
    </source>
</evidence>
<evidence type="ECO:0000313" key="2">
    <source>
        <dbReference type="EMBL" id="UOQ72733.1"/>
    </source>
</evidence>
<accession>A0A8T9QD18</accession>